<keyword evidence="2" id="KW-1185">Reference proteome</keyword>
<organism evidence="1 2">
    <name type="scientific">Ramularia collo-cygni</name>
    <dbReference type="NCBI Taxonomy" id="112498"/>
    <lineage>
        <taxon>Eukaryota</taxon>
        <taxon>Fungi</taxon>
        <taxon>Dikarya</taxon>
        <taxon>Ascomycota</taxon>
        <taxon>Pezizomycotina</taxon>
        <taxon>Dothideomycetes</taxon>
        <taxon>Dothideomycetidae</taxon>
        <taxon>Mycosphaerellales</taxon>
        <taxon>Mycosphaerellaceae</taxon>
        <taxon>Ramularia</taxon>
    </lineage>
</organism>
<evidence type="ECO:0008006" key="3">
    <source>
        <dbReference type="Google" id="ProtNLM"/>
    </source>
</evidence>
<reference evidence="1 2" key="1">
    <citation type="submission" date="2016-03" db="EMBL/GenBank/DDBJ databases">
        <authorList>
            <person name="Ploux O."/>
        </authorList>
    </citation>
    <scope>NUCLEOTIDE SEQUENCE [LARGE SCALE GENOMIC DNA]</scope>
    <source>
        <strain evidence="1 2">URUG2</strain>
    </source>
</reference>
<dbReference type="GeneID" id="35603137"/>
<dbReference type="PANTHER" id="PTHR42085:SF8">
    <property type="entry name" value="F-BOX DOMAIN-CONTAINING PROTEIN"/>
    <property type="match status" value="1"/>
</dbReference>
<name>A0A2D3VBI2_9PEZI</name>
<dbReference type="AlphaFoldDB" id="A0A2D3VBI2"/>
<dbReference type="STRING" id="112498.A0A2D3VBI2"/>
<evidence type="ECO:0000313" key="2">
    <source>
        <dbReference type="Proteomes" id="UP000225277"/>
    </source>
</evidence>
<evidence type="ECO:0000313" key="1">
    <source>
        <dbReference type="EMBL" id="CZT22167.1"/>
    </source>
</evidence>
<dbReference type="EMBL" id="FJUY01000013">
    <property type="protein sequence ID" value="CZT22167.1"/>
    <property type="molecule type" value="Genomic_DNA"/>
</dbReference>
<dbReference type="OrthoDB" id="4217619at2759"/>
<dbReference type="InterPro" id="IPR038883">
    <property type="entry name" value="AN11006-like"/>
</dbReference>
<dbReference type="RefSeq" id="XP_023629056.1">
    <property type="nucleotide sequence ID" value="XM_023773288.1"/>
</dbReference>
<proteinExistence type="predicted"/>
<dbReference type="Proteomes" id="UP000225277">
    <property type="component" value="Unassembled WGS sequence"/>
</dbReference>
<dbReference type="PANTHER" id="PTHR42085">
    <property type="entry name" value="F-BOX DOMAIN-CONTAINING PROTEIN"/>
    <property type="match status" value="1"/>
</dbReference>
<sequence>MPPQGVRALRLLDLPREIRDKIYEYSRTFSWIDIANMPKEIHQPSITKVSHQIRDEALDVFYGRNRFMLDLRNHIHSSYHPLTPPQILTRWITAIGDANTSRLRILSFYVYNFAVHFTILPPSPSQPMSISLRFKQTRSSMDVADDAGPAYSAKLAVWRAEAYLQNAVQMLVQEIGGRGLVADDVLRLENFVEDVKPALCTRNGVGWKGAILTGDVRKQPEVRKHLEACAECRYVGRPLNS</sequence>
<accession>A0A2D3VBI2</accession>
<protein>
    <recommendedName>
        <fullName evidence="3">F-box domain-containing protein</fullName>
    </recommendedName>
</protein>
<gene>
    <name evidence="1" type="ORF">RCC_08036</name>
</gene>